<feature type="non-terminal residue" evidence="6">
    <location>
        <position position="132"/>
    </location>
</feature>
<dbReference type="EMBL" id="UINC01032142">
    <property type="protein sequence ID" value="SVB19310.1"/>
    <property type="molecule type" value="Genomic_DNA"/>
</dbReference>
<proteinExistence type="predicted"/>
<keyword evidence="3" id="KW-0288">FMN</keyword>
<keyword evidence="4" id="KW-0560">Oxidoreductase</keyword>
<accession>A0A382BZS3</accession>
<dbReference type="Gene3D" id="3.20.20.70">
    <property type="entry name" value="Aldolase class I"/>
    <property type="match status" value="1"/>
</dbReference>
<name>A0A382BZS3_9ZZZZ</name>
<dbReference type="InterPro" id="IPR037396">
    <property type="entry name" value="FMN_HAD"/>
</dbReference>
<reference evidence="6" key="1">
    <citation type="submission" date="2018-05" db="EMBL/GenBank/DDBJ databases">
        <authorList>
            <person name="Lanie J.A."/>
            <person name="Ng W.-L."/>
            <person name="Kazmierczak K.M."/>
            <person name="Andrzejewski T.M."/>
            <person name="Davidsen T.M."/>
            <person name="Wayne K.J."/>
            <person name="Tettelin H."/>
            <person name="Glass J.I."/>
            <person name="Rusch D."/>
            <person name="Podicherti R."/>
            <person name="Tsui H.-C.T."/>
            <person name="Winkler M.E."/>
        </authorList>
    </citation>
    <scope>NUCLEOTIDE SEQUENCE</scope>
</reference>
<gene>
    <name evidence="6" type="ORF">METZ01_LOCUS172164</name>
</gene>
<dbReference type="PROSITE" id="PS51349">
    <property type="entry name" value="FMN_HYDROXY_ACID_DH_2"/>
    <property type="match status" value="1"/>
</dbReference>
<evidence type="ECO:0000256" key="3">
    <source>
        <dbReference type="ARBA" id="ARBA00022643"/>
    </source>
</evidence>
<dbReference type="InterPro" id="IPR000262">
    <property type="entry name" value="FMN-dep_DH"/>
</dbReference>
<dbReference type="PANTHER" id="PTHR10578">
    <property type="entry name" value="S -2-HYDROXY-ACID OXIDASE-RELATED"/>
    <property type="match status" value="1"/>
</dbReference>
<evidence type="ECO:0000313" key="6">
    <source>
        <dbReference type="EMBL" id="SVB19310.1"/>
    </source>
</evidence>
<dbReference type="PANTHER" id="PTHR10578:SF107">
    <property type="entry name" value="2-HYDROXYACID OXIDASE 1"/>
    <property type="match status" value="1"/>
</dbReference>
<dbReference type="InterPro" id="IPR013785">
    <property type="entry name" value="Aldolase_TIM"/>
</dbReference>
<comment type="cofactor">
    <cofactor evidence="1">
        <name>FMN</name>
        <dbReference type="ChEBI" id="CHEBI:58210"/>
    </cofactor>
</comment>
<evidence type="ECO:0000259" key="5">
    <source>
        <dbReference type="PROSITE" id="PS51349"/>
    </source>
</evidence>
<evidence type="ECO:0000256" key="1">
    <source>
        <dbReference type="ARBA" id="ARBA00001917"/>
    </source>
</evidence>
<sequence length="132" mass="14594">MNLNIEDITSNEQIIQLARNNLEQGPWDYLVGGAESETTMRRNRLAFDKLAFRPRVLINTSSIDSSSEFLGYKIRIPILLAPIGSQQNFTKDGASVATKAAHKFNVIDVISSVSEPNLETIAQTAGNPKVYQ</sequence>
<protein>
    <recommendedName>
        <fullName evidence="5">FMN hydroxy acid dehydrogenase domain-containing protein</fullName>
    </recommendedName>
</protein>
<organism evidence="6">
    <name type="scientific">marine metagenome</name>
    <dbReference type="NCBI Taxonomy" id="408172"/>
    <lineage>
        <taxon>unclassified sequences</taxon>
        <taxon>metagenomes</taxon>
        <taxon>ecological metagenomes</taxon>
    </lineage>
</organism>
<dbReference type="GO" id="GO:0005886">
    <property type="term" value="C:plasma membrane"/>
    <property type="evidence" value="ECO:0007669"/>
    <property type="project" value="TreeGrafter"/>
</dbReference>
<dbReference type="AlphaFoldDB" id="A0A382BZS3"/>
<keyword evidence="2" id="KW-0285">Flavoprotein</keyword>
<evidence type="ECO:0000256" key="2">
    <source>
        <dbReference type="ARBA" id="ARBA00022630"/>
    </source>
</evidence>
<dbReference type="GO" id="GO:0004459">
    <property type="term" value="F:L-lactate dehydrogenase (NAD+) activity"/>
    <property type="evidence" value="ECO:0007669"/>
    <property type="project" value="TreeGrafter"/>
</dbReference>
<dbReference type="SUPFAM" id="SSF51395">
    <property type="entry name" value="FMN-linked oxidoreductases"/>
    <property type="match status" value="1"/>
</dbReference>
<dbReference type="GO" id="GO:0009060">
    <property type="term" value="P:aerobic respiration"/>
    <property type="evidence" value="ECO:0007669"/>
    <property type="project" value="TreeGrafter"/>
</dbReference>
<dbReference type="Pfam" id="PF01070">
    <property type="entry name" value="FMN_dh"/>
    <property type="match status" value="1"/>
</dbReference>
<evidence type="ECO:0000256" key="4">
    <source>
        <dbReference type="ARBA" id="ARBA00023002"/>
    </source>
</evidence>
<feature type="domain" description="FMN hydroxy acid dehydrogenase" evidence="5">
    <location>
        <begin position="3"/>
        <end position="132"/>
    </location>
</feature>